<proteinExistence type="predicted"/>
<protein>
    <recommendedName>
        <fullName evidence="3">Lipoprotein</fullName>
    </recommendedName>
</protein>
<dbReference type="PROSITE" id="PS51257">
    <property type="entry name" value="PROKAR_LIPOPROTEIN"/>
    <property type="match status" value="1"/>
</dbReference>
<dbReference type="RefSeq" id="WP_155092771.1">
    <property type="nucleotide sequence ID" value="NZ_CP102754.1"/>
</dbReference>
<evidence type="ECO:0000313" key="1">
    <source>
        <dbReference type="EMBL" id="MTG98749.1"/>
    </source>
</evidence>
<evidence type="ECO:0000313" key="2">
    <source>
        <dbReference type="Proteomes" id="UP000438760"/>
    </source>
</evidence>
<accession>A0A6I3LGR5</accession>
<dbReference type="EMBL" id="WMJX01000028">
    <property type="protein sequence ID" value="MTG98749.1"/>
    <property type="molecule type" value="Genomic_DNA"/>
</dbReference>
<gene>
    <name evidence="1" type="ORF">GJV76_11515</name>
</gene>
<dbReference type="Proteomes" id="UP000438760">
    <property type="component" value="Unassembled WGS sequence"/>
</dbReference>
<keyword evidence="2" id="KW-1185">Reference proteome</keyword>
<organism evidence="1 2">
    <name type="scientific">Myroides albus</name>
    <dbReference type="NCBI Taxonomy" id="2562892"/>
    <lineage>
        <taxon>Bacteria</taxon>
        <taxon>Pseudomonadati</taxon>
        <taxon>Bacteroidota</taxon>
        <taxon>Flavobacteriia</taxon>
        <taxon>Flavobacteriales</taxon>
        <taxon>Flavobacteriaceae</taxon>
        <taxon>Myroides</taxon>
    </lineage>
</organism>
<reference evidence="1 2" key="1">
    <citation type="submission" date="2019-11" db="EMBL/GenBank/DDBJ databases">
        <title>Genome of Strain BIT-d1.</title>
        <authorList>
            <person name="Yang Y."/>
        </authorList>
    </citation>
    <scope>NUCLEOTIDE SEQUENCE [LARGE SCALE GENOMIC DNA]</scope>
    <source>
        <strain evidence="1 2">BIT-d1</strain>
    </source>
</reference>
<dbReference type="AlphaFoldDB" id="A0A6I3LGR5"/>
<sequence>MKRRSLFRRYCFLILGLFMVIGLSGCKAFRSNNYQNEKLELPQYFNRVYIDKSKKCKTKLSGTDECWYVIVNKELDSMRLHVFLFWERDPNYLIGKLTGRHARLTNEKGEYLDLTFASDSTIRLKGYYNNQAVNKKLGRGLGSSEIEVKSFTNEYAKTVLVSNENEDSYVFTQKVYRFKRLFVELKNAAVTKRLNEQINHILLQKFDVTTFDEFAQKYNKQYTASGDIVQFLDRDLKEEIRCELVSFEGDVLIISVETGEFDANGNCLNNLKMKYKFDVTTGDYEECDSILIEVSNQ</sequence>
<evidence type="ECO:0008006" key="3">
    <source>
        <dbReference type="Google" id="ProtNLM"/>
    </source>
</evidence>
<comment type="caution">
    <text evidence="1">The sequence shown here is derived from an EMBL/GenBank/DDBJ whole genome shotgun (WGS) entry which is preliminary data.</text>
</comment>
<name>A0A6I3LGR5_9FLAO</name>